<keyword evidence="7" id="KW-0594">Phospholipid biosynthesis</keyword>
<evidence type="ECO:0000256" key="9">
    <source>
        <dbReference type="ARBA" id="ARBA00023264"/>
    </source>
</evidence>
<evidence type="ECO:0000256" key="8">
    <source>
        <dbReference type="ARBA" id="ARBA00023239"/>
    </source>
</evidence>
<evidence type="ECO:0000256" key="5">
    <source>
        <dbReference type="ARBA" id="ARBA00022793"/>
    </source>
</evidence>
<comment type="pathway">
    <text evidence="2">Lipid metabolism.</text>
</comment>
<dbReference type="GO" id="GO:0004609">
    <property type="term" value="F:phosphatidylserine decarboxylase activity"/>
    <property type="evidence" value="ECO:0007669"/>
    <property type="project" value="UniProtKB-EC"/>
</dbReference>
<comment type="caution">
    <text evidence="12">The sequence shown here is derived from an EMBL/GenBank/DDBJ whole genome shotgun (WGS) entry which is preliminary data.</text>
</comment>
<evidence type="ECO:0000256" key="11">
    <source>
        <dbReference type="ARBA" id="ARBA00024326"/>
    </source>
</evidence>
<accession>A0AAU9K3W7</accession>
<dbReference type="NCBIfam" id="TIGR00163">
    <property type="entry name" value="PS_decarb"/>
    <property type="match status" value="1"/>
</dbReference>
<sequence length="332" mass="38379">MSFLKRILSKIYQQAKYPDEGFSRNSIKVLFAFTMLPIIYSLKGTDKNTKYVLSLSRSCSRIYGAAFRIPIPQNWRASIYGGFSSIFGVNLSEIKKPITEFETLNEFFVREIKEDARVIGKGDLVSPCDGRVMSMGIVENNKIDSVKGRDYLMTRLLIGTDGVNFDWYVDSVKKNKENQLYYVNLYLAPGDYHRFHSPTEWRVSFRRHIYGYLLGVFPLNIWRKGDVFTINERVAYFGEWKHGLFNYVAVGAFNVGSIEVNFDKELKTNLKKFENLEKTNDEINIEGEFKKGEEFGRFNTGSTIIMIFEAPKGLEWTIQRGDRVLLGQNLLK</sequence>
<dbReference type="PANTHER" id="PTHR10067">
    <property type="entry name" value="PHOSPHATIDYLSERINE DECARBOXYLASE"/>
    <property type="match status" value="1"/>
</dbReference>
<evidence type="ECO:0000256" key="4">
    <source>
        <dbReference type="ARBA" id="ARBA00022516"/>
    </source>
</evidence>
<dbReference type="GO" id="GO:0006646">
    <property type="term" value="P:phosphatidylethanolamine biosynthetic process"/>
    <property type="evidence" value="ECO:0007669"/>
    <property type="project" value="TreeGrafter"/>
</dbReference>
<evidence type="ECO:0000256" key="1">
    <source>
        <dbReference type="ARBA" id="ARBA00001928"/>
    </source>
</evidence>
<evidence type="ECO:0000256" key="6">
    <source>
        <dbReference type="ARBA" id="ARBA00023098"/>
    </source>
</evidence>
<evidence type="ECO:0000256" key="7">
    <source>
        <dbReference type="ARBA" id="ARBA00023209"/>
    </source>
</evidence>
<dbReference type="InterPro" id="IPR003817">
    <property type="entry name" value="PS_Dcarbxylase"/>
</dbReference>
<keyword evidence="13" id="KW-1185">Reference proteome</keyword>
<keyword evidence="6" id="KW-0443">Lipid metabolism</keyword>
<dbReference type="AlphaFoldDB" id="A0AAU9K3W7"/>
<protein>
    <recommendedName>
        <fullName evidence="3">phosphatidylserine decarboxylase</fullName>
        <ecNumber evidence="3">4.1.1.65</ecNumber>
    </recommendedName>
</protein>
<dbReference type="EC" id="4.1.1.65" evidence="3"/>
<evidence type="ECO:0000256" key="3">
    <source>
        <dbReference type="ARBA" id="ARBA00012243"/>
    </source>
</evidence>
<dbReference type="GO" id="GO:0005739">
    <property type="term" value="C:mitochondrion"/>
    <property type="evidence" value="ECO:0007669"/>
    <property type="project" value="TreeGrafter"/>
</dbReference>
<dbReference type="EMBL" id="CAJZBQ010000053">
    <property type="protein sequence ID" value="CAG9331689.1"/>
    <property type="molecule type" value="Genomic_DNA"/>
</dbReference>
<comment type="cofactor">
    <cofactor evidence="1">
        <name>pyruvate</name>
        <dbReference type="ChEBI" id="CHEBI:15361"/>
    </cofactor>
</comment>
<dbReference type="PANTHER" id="PTHR10067:SF6">
    <property type="entry name" value="PHOSPHATIDYLSERINE DECARBOXYLASE PROENZYME, MITOCHONDRIAL"/>
    <property type="match status" value="1"/>
</dbReference>
<dbReference type="Pfam" id="PF02666">
    <property type="entry name" value="PS_Dcarbxylase"/>
    <property type="match status" value="1"/>
</dbReference>
<evidence type="ECO:0000313" key="13">
    <source>
        <dbReference type="Proteomes" id="UP001162131"/>
    </source>
</evidence>
<keyword evidence="9" id="KW-1208">Phospholipid metabolism</keyword>
<keyword evidence="8" id="KW-0456">Lyase</keyword>
<name>A0AAU9K3W7_9CILI</name>
<evidence type="ECO:0000256" key="10">
    <source>
        <dbReference type="ARBA" id="ARBA00023317"/>
    </source>
</evidence>
<keyword evidence="10" id="KW-0670">Pyruvate</keyword>
<dbReference type="InterPro" id="IPR033177">
    <property type="entry name" value="PSD-B"/>
</dbReference>
<keyword evidence="4" id="KW-0444">Lipid biosynthesis</keyword>
<proteinExistence type="predicted"/>
<reference evidence="12" key="1">
    <citation type="submission" date="2021-09" db="EMBL/GenBank/DDBJ databases">
        <authorList>
            <consortium name="AG Swart"/>
            <person name="Singh M."/>
            <person name="Singh A."/>
            <person name="Seah K."/>
            <person name="Emmerich C."/>
        </authorList>
    </citation>
    <scope>NUCLEOTIDE SEQUENCE</scope>
    <source>
        <strain evidence="12">ATCC30299</strain>
    </source>
</reference>
<dbReference type="Proteomes" id="UP001162131">
    <property type="component" value="Unassembled WGS sequence"/>
</dbReference>
<organism evidence="12 13">
    <name type="scientific">Blepharisma stoltei</name>
    <dbReference type="NCBI Taxonomy" id="1481888"/>
    <lineage>
        <taxon>Eukaryota</taxon>
        <taxon>Sar</taxon>
        <taxon>Alveolata</taxon>
        <taxon>Ciliophora</taxon>
        <taxon>Postciliodesmatophora</taxon>
        <taxon>Heterotrichea</taxon>
        <taxon>Heterotrichida</taxon>
        <taxon>Blepharismidae</taxon>
        <taxon>Blepharisma</taxon>
    </lineage>
</organism>
<comment type="pathway">
    <text evidence="11">Phospholipid metabolism; phosphatidylethanolamine biosynthesis.</text>
</comment>
<evidence type="ECO:0000256" key="2">
    <source>
        <dbReference type="ARBA" id="ARBA00005189"/>
    </source>
</evidence>
<gene>
    <name evidence="12" type="ORF">BSTOLATCC_MIC53753</name>
</gene>
<evidence type="ECO:0000313" key="12">
    <source>
        <dbReference type="EMBL" id="CAG9331689.1"/>
    </source>
</evidence>
<keyword evidence="5" id="KW-0210">Decarboxylase</keyword>